<dbReference type="EMBL" id="JADBEO010000087">
    <property type="protein sequence ID" value="MDR4308873.1"/>
    <property type="molecule type" value="Genomic_DNA"/>
</dbReference>
<comment type="caution">
    <text evidence="6">The sequence shown here is derived from an EMBL/GenBank/DDBJ whole genome shotgun (WGS) entry which is preliminary data.</text>
</comment>
<dbReference type="Pfam" id="PF00440">
    <property type="entry name" value="TetR_N"/>
    <property type="match status" value="1"/>
</dbReference>
<evidence type="ECO:0000259" key="5">
    <source>
        <dbReference type="PROSITE" id="PS50977"/>
    </source>
</evidence>
<dbReference type="Proteomes" id="UP001181622">
    <property type="component" value="Unassembled WGS sequence"/>
</dbReference>
<protein>
    <submittedName>
        <fullName evidence="6">TetR family transcriptional regulator</fullName>
    </submittedName>
</protein>
<evidence type="ECO:0000313" key="6">
    <source>
        <dbReference type="EMBL" id="MDR4308873.1"/>
    </source>
</evidence>
<dbReference type="SUPFAM" id="SSF46689">
    <property type="entry name" value="Homeodomain-like"/>
    <property type="match status" value="1"/>
</dbReference>
<dbReference type="Gene3D" id="1.10.357.10">
    <property type="entry name" value="Tetracycline Repressor, domain 2"/>
    <property type="match status" value="1"/>
</dbReference>
<keyword evidence="7" id="KW-1185">Reference proteome</keyword>
<keyword evidence="1" id="KW-0805">Transcription regulation</keyword>
<dbReference type="PANTHER" id="PTHR30055:SF234">
    <property type="entry name" value="HTH-TYPE TRANSCRIPTIONAL REGULATOR BETI"/>
    <property type="match status" value="1"/>
</dbReference>
<dbReference type="PRINTS" id="PR00455">
    <property type="entry name" value="HTHTETR"/>
</dbReference>
<organism evidence="6 7">
    <name type="scientific">Chelatococcus sambhunathii</name>
    <dbReference type="NCBI Taxonomy" id="363953"/>
    <lineage>
        <taxon>Bacteria</taxon>
        <taxon>Pseudomonadati</taxon>
        <taxon>Pseudomonadota</taxon>
        <taxon>Alphaproteobacteria</taxon>
        <taxon>Hyphomicrobiales</taxon>
        <taxon>Chelatococcaceae</taxon>
        <taxon>Chelatococcus</taxon>
    </lineage>
</organism>
<dbReference type="InterPro" id="IPR050109">
    <property type="entry name" value="HTH-type_TetR-like_transc_reg"/>
</dbReference>
<evidence type="ECO:0000256" key="4">
    <source>
        <dbReference type="PROSITE-ProRule" id="PRU00335"/>
    </source>
</evidence>
<keyword evidence="3" id="KW-0804">Transcription</keyword>
<feature type="domain" description="HTH tetR-type" evidence="5">
    <location>
        <begin position="13"/>
        <end position="73"/>
    </location>
</feature>
<dbReference type="RefSeq" id="WP_309394985.1">
    <property type="nucleotide sequence ID" value="NZ_JADBEO010000087.1"/>
</dbReference>
<evidence type="ECO:0000313" key="7">
    <source>
        <dbReference type="Proteomes" id="UP001181622"/>
    </source>
</evidence>
<dbReference type="PANTHER" id="PTHR30055">
    <property type="entry name" value="HTH-TYPE TRANSCRIPTIONAL REGULATOR RUTR"/>
    <property type="match status" value="1"/>
</dbReference>
<accession>A0ABU1DL58</accession>
<reference evidence="6" key="1">
    <citation type="submission" date="2020-10" db="EMBL/GenBank/DDBJ databases">
        <authorList>
            <person name="Abbas A."/>
            <person name="Razzaq R."/>
            <person name="Waqas M."/>
            <person name="Abbas N."/>
            <person name="Nielsen T.K."/>
            <person name="Hansen L.H."/>
            <person name="Hussain S."/>
            <person name="Shahid M."/>
        </authorList>
    </citation>
    <scope>NUCLEOTIDE SEQUENCE</scope>
    <source>
        <strain evidence="6">S14</strain>
    </source>
</reference>
<dbReference type="InterPro" id="IPR036271">
    <property type="entry name" value="Tet_transcr_reg_TetR-rel_C_sf"/>
</dbReference>
<sequence>MSLARAASARPAHGTRERIEAAALRLFAAKGVAGTSMRDIAHEVGVTEGAIYRHFASKDDLARALFLSRYGALAHGVEAIRARAPDFSNRLDALVRLFADAFDKDPAGFAYVLVSQHEHLRDLPASSPDNAVEALGRVFADAMARGEIPEQDVALVTALALGLVVQPAIFRIYGRLDAPPSAYAAEIAGAIRRAVGAA</sequence>
<dbReference type="InterPro" id="IPR001647">
    <property type="entry name" value="HTH_TetR"/>
</dbReference>
<dbReference type="InterPro" id="IPR023772">
    <property type="entry name" value="DNA-bd_HTH_TetR-type_CS"/>
</dbReference>
<proteinExistence type="predicted"/>
<keyword evidence="2 4" id="KW-0238">DNA-binding</keyword>
<dbReference type="PROSITE" id="PS50977">
    <property type="entry name" value="HTH_TETR_2"/>
    <property type="match status" value="1"/>
</dbReference>
<dbReference type="PROSITE" id="PS01081">
    <property type="entry name" value="HTH_TETR_1"/>
    <property type="match status" value="1"/>
</dbReference>
<dbReference type="InterPro" id="IPR009057">
    <property type="entry name" value="Homeodomain-like_sf"/>
</dbReference>
<gene>
    <name evidence="6" type="ORF">IHQ68_19805</name>
</gene>
<dbReference type="SUPFAM" id="SSF48498">
    <property type="entry name" value="Tetracyclin repressor-like, C-terminal domain"/>
    <property type="match status" value="1"/>
</dbReference>
<evidence type="ECO:0000256" key="1">
    <source>
        <dbReference type="ARBA" id="ARBA00023015"/>
    </source>
</evidence>
<evidence type="ECO:0000256" key="3">
    <source>
        <dbReference type="ARBA" id="ARBA00023163"/>
    </source>
</evidence>
<name>A0ABU1DL58_9HYPH</name>
<evidence type="ECO:0000256" key="2">
    <source>
        <dbReference type="ARBA" id="ARBA00023125"/>
    </source>
</evidence>
<feature type="DNA-binding region" description="H-T-H motif" evidence="4">
    <location>
        <begin position="36"/>
        <end position="55"/>
    </location>
</feature>